<sequence>MCKHLVIAALVVLGMTLVVSPTTGVAYADGMDWDAVAQCESGGNWHANTGNGFYGGLQFKPSTWAANGGVGDPATAPREEQIAVANRVLATQGPGAWPKCGGNGQLFPIQIVNILLHPVRGTLQTLWSMVPH</sequence>
<keyword evidence="3" id="KW-0732">Signal</keyword>
<feature type="domain" description="Resuscitation-promoting factor core lysozyme-like" evidence="4">
    <location>
        <begin position="28"/>
        <end position="100"/>
    </location>
</feature>
<dbReference type="Proteomes" id="UP000465866">
    <property type="component" value="Chromosome"/>
</dbReference>
<feature type="chain" id="PRO_5029829718" description="Resuscitation-promoting factor core lysozyme-like domain-containing protein" evidence="3">
    <location>
        <begin position="29"/>
        <end position="132"/>
    </location>
</feature>
<organism evidence="5 6">
    <name type="scientific">Mycobacterium cookii</name>
    <dbReference type="NCBI Taxonomy" id="1775"/>
    <lineage>
        <taxon>Bacteria</taxon>
        <taxon>Bacillati</taxon>
        <taxon>Actinomycetota</taxon>
        <taxon>Actinomycetes</taxon>
        <taxon>Mycobacteriales</taxon>
        <taxon>Mycobacteriaceae</taxon>
        <taxon>Mycobacterium</taxon>
    </lineage>
</organism>
<gene>
    <name evidence="5" type="ORF">MCOO_03790</name>
</gene>
<evidence type="ECO:0000256" key="2">
    <source>
        <dbReference type="ARBA" id="ARBA00022801"/>
    </source>
</evidence>
<dbReference type="SUPFAM" id="SSF53955">
    <property type="entry name" value="Lysozyme-like"/>
    <property type="match status" value="1"/>
</dbReference>
<dbReference type="InterPro" id="IPR023346">
    <property type="entry name" value="Lysozyme-like_dom_sf"/>
</dbReference>
<evidence type="ECO:0000259" key="4">
    <source>
        <dbReference type="Pfam" id="PF06737"/>
    </source>
</evidence>
<comment type="similarity">
    <text evidence="1">Belongs to the transglycosylase family. Rpf subfamily.</text>
</comment>
<name>A0A7I7KRH8_9MYCO</name>
<dbReference type="GO" id="GO:0042127">
    <property type="term" value="P:regulation of cell population proliferation"/>
    <property type="evidence" value="ECO:0007669"/>
    <property type="project" value="UniProtKB-ARBA"/>
</dbReference>
<dbReference type="Pfam" id="PF06737">
    <property type="entry name" value="Transglycosylas"/>
    <property type="match status" value="1"/>
</dbReference>
<evidence type="ECO:0000256" key="1">
    <source>
        <dbReference type="ARBA" id="ARBA00010830"/>
    </source>
</evidence>
<dbReference type="KEGG" id="mcoo:MCOO_03790"/>
<dbReference type="GO" id="GO:0010629">
    <property type="term" value="P:negative regulation of gene expression"/>
    <property type="evidence" value="ECO:0007669"/>
    <property type="project" value="UniProtKB-ARBA"/>
</dbReference>
<dbReference type="CDD" id="cd13925">
    <property type="entry name" value="RPF"/>
    <property type="match status" value="1"/>
</dbReference>
<dbReference type="GO" id="GO:0009372">
    <property type="term" value="P:quorum sensing"/>
    <property type="evidence" value="ECO:0007669"/>
    <property type="project" value="UniProtKB-ARBA"/>
</dbReference>
<keyword evidence="6" id="KW-1185">Reference proteome</keyword>
<dbReference type="Gene3D" id="1.10.530.10">
    <property type="match status" value="1"/>
</dbReference>
<evidence type="ECO:0000313" key="6">
    <source>
        <dbReference type="Proteomes" id="UP000465866"/>
    </source>
</evidence>
<keyword evidence="2" id="KW-0378">Hydrolase</keyword>
<proteinExistence type="inferred from homology"/>
<dbReference type="EMBL" id="AP022569">
    <property type="protein sequence ID" value="BBX44364.1"/>
    <property type="molecule type" value="Genomic_DNA"/>
</dbReference>
<dbReference type="GO" id="GO:0005576">
    <property type="term" value="C:extracellular region"/>
    <property type="evidence" value="ECO:0007669"/>
    <property type="project" value="UniProtKB-ARBA"/>
</dbReference>
<feature type="signal peptide" evidence="3">
    <location>
        <begin position="1"/>
        <end position="28"/>
    </location>
</feature>
<evidence type="ECO:0000256" key="3">
    <source>
        <dbReference type="SAM" id="SignalP"/>
    </source>
</evidence>
<accession>A0A7I7KRH8</accession>
<dbReference type="GO" id="GO:0016787">
    <property type="term" value="F:hydrolase activity"/>
    <property type="evidence" value="ECO:0007669"/>
    <property type="project" value="UniProtKB-KW"/>
</dbReference>
<dbReference type="RefSeq" id="WP_232065212.1">
    <property type="nucleotide sequence ID" value="NZ_AP022569.1"/>
</dbReference>
<reference evidence="5 6" key="1">
    <citation type="journal article" date="2019" name="Emerg. Microbes Infect.">
        <title>Comprehensive subspecies identification of 175 nontuberculous mycobacteria species based on 7547 genomic profiles.</title>
        <authorList>
            <person name="Matsumoto Y."/>
            <person name="Kinjo T."/>
            <person name="Motooka D."/>
            <person name="Nabeya D."/>
            <person name="Jung N."/>
            <person name="Uechi K."/>
            <person name="Horii T."/>
            <person name="Iida T."/>
            <person name="Fujita J."/>
            <person name="Nakamura S."/>
        </authorList>
    </citation>
    <scope>NUCLEOTIDE SEQUENCE [LARGE SCALE GENOMIC DNA]</scope>
    <source>
        <strain evidence="5 6">JCM 12404</strain>
    </source>
</reference>
<dbReference type="InterPro" id="IPR010618">
    <property type="entry name" value="RPF"/>
</dbReference>
<evidence type="ECO:0000313" key="5">
    <source>
        <dbReference type="EMBL" id="BBX44364.1"/>
    </source>
</evidence>
<protein>
    <recommendedName>
        <fullName evidence="4">Resuscitation-promoting factor core lysozyme-like domain-containing protein</fullName>
    </recommendedName>
</protein>
<dbReference type="AlphaFoldDB" id="A0A7I7KRH8"/>